<name>A0ABU9IZ68_9GAMM</name>
<dbReference type="RefSeq" id="WP_341725462.1">
    <property type="nucleotide sequence ID" value="NZ_JBBWWT010000003.1"/>
</dbReference>
<dbReference type="EMBL" id="JBBWWT010000003">
    <property type="protein sequence ID" value="MEL1264270.1"/>
    <property type="molecule type" value="Genomic_DNA"/>
</dbReference>
<keyword evidence="3" id="KW-1185">Reference proteome</keyword>
<proteinExistence type="predicted"/>
<keyword evidence="1" id="KW-0175">Coiled coil</keyword>
<evidence type="ECO:0000256" key="1">
    <source>
        <dbReference type="SAM" id="Coils"/>
    </source>
</evidence>
<feature type="coiled-coil region" evidence="1">
    <location>
        <begin position="57"/>
        <end position="88"/>
    </location>
</feature>
<protein>
    <submittedName>
        <fullName evidence="2">Uncharacterized protein</fullName>
    </submittedName>
</protein>
<dbReference type="Proteomes" id="UP001459204">
    <property type="component" value="Unassembled WGS sequence"/>
</dbReference>
<sequence length="101" mass="11378">MSTAPTLDELFAQLQAMQADLRDGQLHDVEPMLLRHDRDVRAFLHADGGRAAGYDALATLLRAQLDLQQQMKDAREESRRQMQASQRADRAARAYLALAED</sequence>
<comment type="caution">
    <text evidence="2">The sequence shown here is derived from an EMBL/GenBank/DDBJ whole genome shotgun (WGS) entry which is preliminary data.</text>
</comment>
<reference evidence="2 3" key="1">
    <citation type="submission" date="2024-04" db="EMBL/GenBank/DDBJ databases">
        <title>Draft genome sequence of Pseudoxanthomonas putridarboris WD12.</title>
        <authorList>
            <person name="Oh J."/>
        </authorList>
    </citation>
    <scope>NUCLEOTIDE SEQUENCE [LARGE SCALE GENOMIC DNA]</scope>
    <source>
        <strain evidence="2 3">WD12</strain>
    </source>
</reference>
<organism evidence="2 3">
    <name type="scientific">Pseudoxanthomonas putridarboris</name>
    <dbReference type="NCBI Taxonomy" id="752605"/>
    <lineage>
        <taxon>Bacteria</taxon>
        <taxon>Pseudomonadati</taxon>
        <taxon>Pseudomonadota</taxon>
        <taxon>Gammaproteobacteria</taxon>
        <taxon>Lysobacterales</taxon>
        <taxon>Lysobacteraceae</taxon>
        <taxon>Pseudoxanthomonas</taxon>
    </lineage>
</organism>
<accession>A0ABU9IZ68</accession>
<gene>
    <name evidence="2" type="ORF">AAD027_07790</name>
</gene>
<evidence type="ECO:0000313" key="3">
    <source>
        <dbReference type="Proteomes" id="UP001459204"/>
    </source>
</evidence>
<evidence type="ECO:0000313" key="2">
    <source>
        <dbReference type="EMBL" id="MEL1264270.1"/>
    </source>
</evidence>